<dbReference type="PANTHER" id="PTHR42788:SF13">
    <property type="entry name" value="ALIPHATIC SULFONATES IMPORT ATP-BINDING PROTEIN SSUB"/>
    <property type="match status" value="1"/>
</dbReference>
<dbReference type="InterPro" id="IPR003593">
    <property type="entry name" value="AAA+_ATPase"/>
</dbReference>
<evidence type="ECO:0000313" key="7">
    <source>
        <dbReference type="Proteomes" id="UP001342826"/>
    </source>
</evidence>
<dbReference type="PROSITE" id="PS00211">
    <property type="entry name" value="ABC_TRANSPORTER_1"/>
    <property type="match status" value="1"/>
</dbReference>
<keyword evidence="3 6" id="KW-0067">ATP-binding</keyword>
<dbReference type="InterPro" id="IPR027417">
    <property type="entry name" value="P-loop_NTPase"/>
</dbReference>
<keyword evidence="4" id="KW-1278">Translocase</keyword>
<keyword evidence="1" id="KW-0813">Transport</keyword>
<reference evidence="6 7" key="1">
    <citation type="submission" date="2023-03" db="EMBL/GenBank/DDBJ databases">
        <title>Bacillus Genome Sequencing.</title>
        <authorList>
            <person name="Dunlap C."/>
        </authorList>
    </citation>
    <scope>NUCLEOTIDE SEQUENCE [LARGE SCALE GENOMIC DNA]</scope>
    <source>
        <strain evidence="6 7">NRS-1717</strain>
    </source>
</reference>
<evidence type="ECO:0000256" key="4">
    <source>
        <dbReference type="ARBA" id="ARBA00022967"/>
    </source>
</evidence>
<protein>
    <submittedName>
        <fullName evidence="6">ABC transporter ATP-binding protein</fullName>
    </submittedName>
</protein>
<evidence type="ECO:0000256" key="2">
    <source>
        <dbReference type="ARBA" id="ARBA00022741"/>
    </source>
</evidence>
<accession>A0ABU6P3R2</accession>
<dbReference type="SUPFAM" id="SSF52540">
    <property type="entry name" value="P-loop containing nucleoside triphosphate hydrolases"/>
    <property type="match status" value="1"/>
</dbReference>
<keyword evidence="7" id="KW-1185">Reference proteome</keyword>
<dbReference type="GeneID" id="301142473"/>
<dbReference type="PANTHER" id="PTHR42788">
    <property type="entry name" value="TAURINE IMPORT ATP-BINDING PROTEIN-RELATED"/>
    <property type="match status" value="1"/>
</dbReference>
<dbReference type="Pfam" id="PF00005">
    <property type="entry name" value="ABC_tran"/>
    <property type="match status" value="1"/>
</dbReference>
<dbReference type="PROSITE" id="PS50893">
    <property type="entry name" value="ABC_TRANSPORTER_2"/>
    <property type="match status" value="1"/>
</dbReference>
<dbReference type="GO" id="GO:0005524">
    <property type="term" value="F:ATP binding"/>
    <property type="evidence" value="ECO:0007669"/>
    <property type="project" value="UniProtKB-KW"/>
</dbReference>
<evidence type="ECO:0000313" key="6">
    <source>
        <dbReference type="EMBL" id="MED4403994.1"/>
    </source>
</evidence>
<dbReference type="Gene3D" id="3.40.50.300">
    <property type="entry name" value="P-loop containing nucleotide triphosphate hydrolases"/>
    <property type="match status" value="1"/>
</dbReference>
<dbReference type="Proteomes" id="UP001342826">
    <property type="component" value="Unassembled WGS sequence"/>
</dbReference>
<evidence type="ECO:0000256" key="1">
    <source>
        <dbReference type="ARBA" id="ARBA00022448"/>
    </source>
</evidence>
<name>A0ABU6P3R2_9BACI</name>
<dbReference type="InterPro" id="IPR017871">
    <property type="entry name" value="ABC_transporter-like_CS"/>
</dbReference>
<evidence type="ECO:0000256" key="3">
    <source>
        <dbReference type="ARBA" id="ARBA00022840"/>
    </source>
</evidence>
<gene>
    <name evidence="6" type="ORF">P9271_22145</name>
</gene>
<dbReference type="EMBL" id="JARTFS010000021">
    <property type="protein sequence ID" value="MED4403994.1"/>
    <property type="molecule type" value="Genomic_DNA"/>
</dbReference>
<dbReference type="InterPro" id="IPR003439">
    <property type="entry name" value="ABC_transporter-like_ATP-bd"/>
</dbReference>
<keyword evidence="2" id="KW-0547">Nucleotide-binding</keyword>
<dbReference type="CDD" id="cd03293">
    <property type="entry name" value="ABC_NrtD_SsuB_transporters"/>
    <property type="match status" value="1"/>
</dbReference>
<evidence type="ECO:0000259" key="5">
    <source>
        <dbReference type="PROSITE" id="PS50893"/>
    </source>
</evidence>
<proteinExistence type="predicted"/>
<organism evidence="6 7">
    <name type="scientific">Metabacillus fastidiosus</name>
    <dbReference type="NCBI Taxonomy" id="1458"/>
    <lineage>
        <taxon>Bacteria</taxon>
        <taxon>Bacillati</taxon>
        <taxon>Bacillota</taxon>
        <taxon>Bacilli</taxon>
        <taxon>Bacillales</taxon>
        <taxon>Bacillaceae</taxon>
        <taxon>Metabacillus</taxon>
    </lineage>
</organism>
<comment type="caution">
    <text evidence="6">The sequence shown here is derived from an EMBL/GenBank/DDBJ whole genome shotgun (WGS) entry which is preliminary data.</text>
</comment>
<dbReference type="SMART" id="SM00382">
    <property type="entry name" value="AAA"/>
    <property type="match status" value="1"/>
</dbReference>
<sequence length="283" mass="31597">MPLNTYDNQQAGEAPFISLKDMQMEYQSGSKTLRVLENIDLDVNTGDFICVLGPSGCGKTSLLRIIAGYENATSGEVKIDGKKHKGPNADIGVVFQQANLFPWLSVEKNIEFGLKMKKLPKSERKRIIDHYINMVGLTEFSSLLPHELSGGMKQRAAIARSLATEPKVILMDEPFAALDSITRQSIQEQLRELWKQTNKTIFFITHDVDEAIFLANRIITINGSPGTVTLDIENPLANKIEEASDYRDLKGYNELRHLLINTLKNREAPLSQNLIKAKIAAAE</sequence>
<dbReference type="RefSeq" id="WP_066233422.1">
    <property type="nucleotide sequence ID" value="NZ_JARTFQ010000003.1"/>
</dbReference>
<dbReference type="InterPro" id="IPR050166">
    <property type="entry name" value="ABC_transporter_ATP-bind"/>
</dbReference>
<feature type="domain" description="ABC transporter" evidence="5">
    <location>
        <begin position="17"/>
        <end position="248"/>
    </location>
</feature>